<evidence type="ECO:0000256" key="1">
    <source>
        <dbReference type="SAM" id="Phobius"/>
    </source>
</evidence>
<keyword evidence="1" id="KW-0472">Membrane</keyword>
<accession>A0ABW9ZTT8</accession>
<evidence type="ECO:0008006" key="4">
    <source>
        <dbReference type="Google" id="ProtNLM"/>
    </source>
</evidence>
<comment type="caution">
    <text evidence="2">The sequence shown here is derived from an EMBL/GenBank/DDBJ whole genome shotgun (WGS) entry which is preliminary data.</text>
</comment>
<sequence length="70" mass="7440">MKVLGICLIILGVVMCVFTSVNFTKTEKVVDLGPVEINKKENKHIGWPVYAGIGVGLIGVAVLVSAKNKS</sequence>
<gene>
    <name evidence="2" type="ORF">GWC95_11470</name>
</gene>
<organism evidence="2 3">
    <name type="scientific">Sediminibacterium roseum</name>
    <dbReference type="NCBI Taxonomy" id="1978412"/>
    <lineage>
        <taxon>Bacteria</taxon>
        <taxon>Pseudomonadati</taxon>
        <taxon>Bacteroidota</taxon>
        <taxon>Chitinophagia</taxon>
        <taxon>Chitinophagales</taxon>
        <taxon>Chitinophagaceae</taxon>
        <taxon>Sediminibacterium</taxon>
    </lineage>
</organism>
<dbReference type="EMBL" id="JAACJS010000015">
    <property type="protein sequence ID" value="NCI50546.1"/>
    <property type="molecule type" value="Genomic_DNA"/>
</dbReference>
<name>A0ABW9ZTT8_9BACT</name>
<dbReference type="Proteomes" id="UP000753802">
    <property type="component" value="Unassembled WGS sequence"/>
</dbReference>
<dbReference type="RefSeq" id="WP_161818865.1">
    <property type="nucleotide sequence ID" value="NZ_JAACJS010000015.1"/>
</dbReference>
<keyword evidence="1" id="KW-0812">Transmembrane</keyword>
<evidence type="ECO:0000313" key="2">
    <source>
        <dbReference type="EMBL" id="NCI50546.1"/>
    </source>
</evidence>
<reference evidence="2 3" key="1">
    <citation type="submission" date="2020-01" db="EMBL/GenBank/DDBJ databases">
        <title>Genome analysis.</title>
        <authorList>
            <person name="Wu S."/>
            <person name="Wang G."/>
        </authorList>
    </citation>
    <scope>NUCLEOTIDE SEQUENCE [LARGE SCALE GENOMIC DNA]</scope>
    <source>
        <strain evidence="2 3">SYL130</strain>
    </source>
</reference>
<evidence type="ECO:0000313" key="3">
    <source>
        <dbReference type="Proteomes" id="UP000753802"/>
    </source>
</evidence>
<proteinExistence type="predicted"/>
<protein>
    <recommendedName>
        <fullName evidence="4">DUF3185 domain-containing protein</fullName>
    </recommendedName>
</protein>
<keyword evidence="1" id="KW-1133">Transmembrane helix</keyword>
<keyword evidence="3" id="KW-1185">Reference proteome</keyword>
<feature type="transmembrane region" description="Helical" evidence="1">
    <location>
        <begin position="47"/>
        <end position="66"/>
    </location>
</feature>